<sequence>MGNDRWHSWTLTGGTDGATLIIRALVITDHMTELKSL</sequence>
<dbReference type="EMBL" id="CATNWA010004693">
    <property type="protein sequence ID" value="CAI9548443.1"/>
    <property type="molecule type" value="Genomic_DNA"/>
</dbReference>
<proteinExistence type="predicted"/>
<comment type="caution">
    <text evidence="1">The sequence shown here is derived from an EMBL/GenBank/DDBJ whole genome shotgun (WGS) entry which is preliminary data.</text>
</comment>
<evidence type="ECO:0000313" key="2">
    <source>
        <dbReference type="Proteomes" id="UP001162483"/>
    </source>
</evidence>
<gene>
    <name evidence="1" type="ORF">SPARVUS_LOCUS3152226</name>
</gene>
<evidence type="ECO:0000313" key="1">
    <source>
        <dbReference type="EMBL" id="CAI9548443.1"/>
    </source>
</evidence>
<organism evidence="1 2">
    <name type="scientific">Staurois parvus</name>
    <dbReference type="NCBI Taxonomy" id="386267"/>
    <lineage>
        <taxon>Eukaryota</taxon>
        <taxon>Metazoa</taxon>
        <taxon>Chordata</taxon>
        <taxon>Craniata</taxon>
        <taxon>Vertebrata</taxon>
        <taxon>Euteleostomi</taxon>
        <taxon>Amphibia</taxon>
        <taxon>Batrachia</taxon>
        <taxon>Anura</taxon>
        <taxon>Neobatrachia</taxon>
        <taxon>Ranoidea</taxon>
        <taxon>Ranidae</taxon>
        <taxon>Staurois</taxon>
    </lineage>
</organism>
<reference evidence="1" key="1">
    <citation type="submission" date="2023-05" db="EMBL/GenBank/DDBJ databases">
        <authorList>
            <person name="Stuckert A."/>
        </authorList>
    </citation>
    <scope>NUCLEOTIDE SEQUENCE</scope>
</reference>
<dbReference type="Proteomes" id="UP001162483">
    <property type="component" value="Unassembled WGS sequence"/>
</dbReference>
<accession>A0ABN9BLI4</accession>
<feature type="non-terminal residue" evidence="1">
    <location>
        <position position="37"/>
    </location>
</feature>
<protein>
    <submittedName>
        <fullName evidence="1">Uncharacterized protein</fullName>
    </submittedName>
</protein>
<keyword evidence="2" id="KW-1185">Reference proteome</keyword>
<name>A0ABN9BLI4_9NEOB</name>